<dbReference type="FunFam" id="3.40.50.300:FF:000042">
    <property type="entry name" value="Maltose/maltodextrin ABC transporter, ATP-binding protein"/>
    <property type="match status" value="1"/>
</dbReference>
<dbReference type="Pfam" id="PF00005">
    <property type="entry name" value="ABC_tran"/>
    <property type="match status" value="1"/>
</dbReference>
<dbReference type="SMART" id="SM00382">
    <property type="entry name" value="AAA"/>
    <property type="match status" value="1"/>
</dbReference>
<dbReference type="Gene3D" id="2.40.50.100">
    <property type="match status" value="1"/>
</dbReference>
<dbReference type="GO" id="GO:0016887">
    <property type="term" value="F:ATP hydrolysis activity"/>
    <property type="evidence" value="ECO:0007669"/>
    <property type="project" value="InterPro"/>
</dbReference>
<keyword evidence="2" id="KW-1003">Cell membrane</keyword>
<dbReference type="Gene3D" id="3.40.50.300">
    <property type="entry name" value="P-loop containing nucleotide triphosphate hydrolases"/>
    <property type="match status" value="1"/>
</dbReference>
<evidence type="ECO:0000256" key="4">
    <source>
        <dbReference type="ARBA" id="ARBA00022840"/>
    </source>
</evidence>
<dbReference type="Gene3D" id="2.40.50.140">
    <property type="entry name" value="Nucleic acid-binding proteins"/>
    <property type="match status" value="1"/>
</dbReference>
<dbReference type="InterPro" id="IPR015853">
    <property type="entry name" value="ABC_transpr_FbpC"/>
</dbReference>
<dbReference type="PROSITE" id="PS50893">
    <property type="entry name" value="ABC_TRANSPORTER_2"/>
    <property type="match status" value="1"/>
</dbReference>
<accession>A0A2P7PYI9</accession>
<dbReference type="InterPro" id="IPR008995">
    <property type="entry name" value="Mo/tungstate-bd_C_term_dom"/>
</dbReference>
<dbReference type="InterPro" id="IPR047641">
    <property type="entry name" value="ABC_transpr_MalK/UgpC-like"/>
</dbReference>
<keyword evidence="3" id="KW-0547">Nucleotide-binding</keyword>
<evidence type="ECO:0000256" key="1">
    <source>
        <dbReference type="ARBA" id="ARBA00022448"/>
    </source>
</evidence>
<dbReference type="RefSeq" id="WP_106777492.1">
    <property type="nucleotide sequence ID" value="NZ_JYGE01000012.1"/>
</dbReference>
<dbReference type="InterPro" id="IPR003593">
    <property type="entry name" value="AAA+_ATPase"/>
</dbReference>
<dbReference type="OrthoDB" id="9802264at2"/>
<keyword evidence="4 7" id="KW-0067">ATP-binding</keyword>
<dbReference type="GO" id="GO:0015408">
    <property type="term" value="F:ABC-type ferric iron transporter activity"/>
    <property type="evidence" value="ECO:0007669"/>
    <property type="project" value="InterPro"/>
</dbReference>
<dbReference type="GO" id="GO:0005524">
    <property type="term" value="F:ATP binding"/>
    <property type="evidence" value="ECO:0007669"/>
    <property type="project" value="UniProtKB-KW"/>
</dbReference>
<dbReference type="SUPFAM" id="SSF50331">
    <property type="entry name" value="MOP-like"/>
    <property type="match status" value="1"/>
</dbReference>
<gene>
    <name evidence="7" type="ORF">UF10_09095</name>
</gene>
<dbReference type="InterPro" id="IPR027417">
    <property type="entry name" value="P-loop_NTPase"/>
</dbReference>
<organism evidence="7 8">
    <name type="scientific">Peptostreptococcus russellii</name>
    <dbReference type="NCBI Taxonomy" id="215200"/>
    <lineage>
        <taxon>Bacteria</taxon>
        <taxon>Bacillati</taxon>
        <taxon>Bacillota</taxon>
        <taxon>Clostridia</taxon>
        <taxon>Peptostreptococcales</taxon>
        <taxon>Peptostreptococcaceae</taxon>
        <taxon>Peptostreptococcus</taxon>
    </lineage>
</organism>
<dbReference type="SUPFAM" id="SSF52540">
    <property type="entry name" value="P-loop containing nucleoside triphosphate hydrolases"/>
    <property type="match status" value="1"/>
</dbReference>
<keyword evidence="1" id="KW-0813">Transport</keyword>
<proteinExistence type="predicted"/>
<dbReference type="InterPro" id="IPR003439">
    <property type="entry name" value="ABC_transporter-like_ATP-bd"/>
</dbReference>
<dbReference type="PROSITE" id="PS00211">
    <property type="entry name" value="ABC_TRANSPORTER_1"/>
    <property type="match status" value="1"/>
</dbReference>
<dbReference type="PANTHER" id="PTHR43875">
    <property type="entry name" value="MALTODEXTRIN IMPORT ATP-BINDING PROTEIN MSMX"/>
    <property type="match status" value="1"/>
</dbReference>
<feature type="domain" description="ABC transporter" evidence="6">
    <location>
        <begin position="3"/>
        <end position="233"/>
    </location>
</feature>
<sequence>MKIKLENISRVFQETKAVDNINIEIEDGSLISILGPSGCGKSTSLSLISGLDSPTDGNIYFDDINVNNVLAEDRNIGMVFQDYALYPHMSAQDNIAFPLKMKGMKKRDRLLEVENISKLLHISDLLKRKPAKLSGGQQQRVAIARALVKKPDLLLLDEPLSNLDARLRIKLRDDIRSLQKKLNITTIFVTHDQEEAMSISDKILLLNKGKVVQYGFPMDLYLAPNSIFTAKFLGNPPINLIKASKTNNKILLDKTDIELNLKNHTVNCPDIKRLEKNEETKLTVAIRPEDLYIDDKGPIESTIESIQTLGKEAYIKFNLGDESWICSSSCSEELKVGDRIRLQSKLIHIFFENLDDFNEINGG</sequence>
<evidence type="ECO:0000256" key="5">
    <source>
        <dbReference type="ARBA" id="ARBA00023136"/>
    </source>
</evidence>
<dbReference type="InterPro" id="IPR012340">
    <property type="entry name" value="NA-bd_OB-fold"/>
</dbReference>
<evidence type="ECO:0000259" key="6">
    <source>
        <dbReference type="PROSITE" id="PS50893"/>
    </source>
</evidence>
<evidence type="ECO:0000256" key="3">
    <source>
        <dbReference type="ARBA" id="ARBA00022741"/>
    </source>
</evidence>
<reference evidence="7" key="1">
    <citation type="thesis" date="2015" institute="Rutgers" country="The State University of New Jersey, 14 College Farm Rd., New Brunswick, NJ, USA">
        <title>Ammonia toxicity in bacteria and its implications for treatment of and resource recovery from highly nitrogenous organic wastes.</title>
        <authorList>
            <person name="Luther A.K."/>
        </authorList>
    </citation>
    <scope>NUCLEOTIDE SEQUENCE</scope>
    <source>
        <strain evidence="7">RT-10B</strain>
    </source>
</reference>
<evidence type="ECO:0000313" key="8">
    <source>
        <dbReference type="Proteomes" id="UP000241434"/>
    </source>
</evidence>
<protein>
    <submittedName>
        <fullName evidence="7">Sugar ABC transporter ATP-binding protein</fullName>
    </submittedName>
</protein>
<dbReference type="CDD" id="cd03259">
    <property type="entry name" value="ABC_Carb_Solutes_like"/>
    <property type="match status" value="1"/>
</dbReference>
<name>A0A2P7PYI9_9FIRM</name>
<evidence type="ECO:0000313" key="7">
    <source>
        <dbReference type="EMBL" id="PSJ30770.1"/>
    </source>
</evidence>
<dbReference type="PANTHER" id="PTHR43875:SF1">
    <property type="entry name" value="OSMOPROTECTIVE COMPOUNDS UPTAKE ATP-BINDING PROTEIN GGTA"/>
    <property type="match status" value="1"/>
</dbReference>
<dbReference type="GO" id="GO:0055052">
    <property type="term" value="C:ATP-binding cassette (ABC) transporter complex, substrate-binding subunit-containing"/>
    <property type="evidence" value="ECO:0007669"/>
    <property type="project" value="TreeGrafter"/>
</dbReference>
<comment type="caution">
    <text evidence="7">The sequence shown here is derived from an EMBL/GenBank/DDBJ whole genome shotgun (WGS) entry which is preliminary data.</text>
</comment>
<dbReference type="InterPro" id="IPR017871">
    <property type="entry name" value="ABC_transporter-like_CS"/>
</dbReference>
<dbReference type="EMBL" id="JYGE01000012">
    <property type="protein sequence ID" value="PSJ30770.1"/>
    <property type="molecule type" value="Genomic_DNA"/>
</dbReference>
<keyword evidence="5" id="KW-0472">Membrane</keyword>
<dbReference type="AlphaFoldDB" id="A0A2P7PYI9"/>
<dbReference type="Proteomes" id="UP000241434">
    <property type="component" value="Unassembled WGS sequence"/>
</dbReference>
<evidence type="ECO:0000256" key="2">
    <source>
        <dbReference type="ARBA" id="ARBA00022475"/>
    </source>
</evidence>
<keyword evidence="8" id="KW-1185">Reference proteome</keyword>